<name>A0A1G4Q9Y6_9HYPH</name>
<dbReference type="PROSITE" id="PS50931">
    <property type="entry name" value="HTH_LYSR"/>
    <property type="match status" value="1"/>
</dbReference>
<reference evidence="9 10" key="1">
    <citation type="submission" date="2016-10" db="EMBL/GenBank/DDBJ databases">
        <authorList>
            <person name="de Groot N.N."/>
        </authorList>
    </citation>
    <scope>NUCLEOTIDE SEQUENCE [LARGE SCALE GENOMIC DNA]</scope>
    <source>
        <strain evidence="9 10">CGMCC 1.3401</strain>
    </source>
</reference>
<dbReference type="CDD" id="cd08474">
    <property type="entry name" value="PBP2_CrgA_like_5"/>
    <property type="match status" value="1"/>
</dbReference>
<comment type="similarity">
    <text evidence="1">Belongs to the LysR transcriptional regulatory family.</text>
</comment>
<dbReference type="Pfam" id="PF00126">
    <property type="entry name" value="HTH_1"/>
    <property type="match status" value="1"/>
</dbReference>
<dbReference type="AlphaFoldDB" id="A0A1G4Q9Y6"/>
<dbReference type="InterPro" id="IPR058163">
    <property type="entry name" value="LysR-type_TF_proteobact-type"/>
</dbReference>
<dbReference type="InterPro" id="IPR036388">
    <property type="entry name" value="WH-like_DNA-bd_sf"/>
</dbReference>
<evidence type="ECO:0000256" key="7">
    <source>
        <dbReference type="ARBA" id="ARBA00083243"/>
    </source>
</evidence>
<dbReference type="SUPFAM" id="SSF46785">
    <property type="entry name" value="Winged helix' DNA-binding domain"/>
    <property type="match status" value="1"/>
</dbReference>
<dbReference type="PRINTS" id="PR00039">
    <property type="entry name" value="HTHLYSR"/>
</dbReference>
<accession>A0A1G4Q9Y6</accession>
<dbReference type="Pfam" id="PF03466">
    <property type="entry name" value="LysR_substrate"/>
    <property type="match status" value="1"/>
</dbReference>
<keyword evidence="4" id="KW-0804">Transcription</keyword>
<evidence type="ECO:0000256" key="1">
    <source>
        <dbReference type="ARBA" id="ARBA00009437"/>
    </source>
</evidence>
<dbReference type="InterPro" id="IPR036390">
    <property type="entry name" value="WH_DNA-bd_sf"/>
</dbReference>
<feature type="domain" description="HTH lysR-type" evidence="8">
    <location>
        <begin position="9"/>
        <end position="61"/>
    </location>
</feature>
<dbReference type="Gene3D" id="1.10.10.10">
    <property type="entry name" value="Winged helix-like DNA-binding domain superfamily/Winged helix DNA-binding domain"/>
    <property type="match status" value="1"/>
</dbReference>
<comment type="function">
    <text evidence="5">Transcriptional regulator of the ttuABCDE tartrate utilization operon.</text>
</comment>
<dbReference type="InterPro" id="IPR005119">
    <property type="entry name" value="LysR_subst-bd"/>
</dbReference>
<evidence type="ECO:0000259" key="8">
    <source>
        <dbReference type="PROSITE" id="PS50931"/>
    </source>
</evidence>
<dbReference type="InterPro" id="IPR000847">
    <property type="entry name" value="LysR_HTH_N"/>
</dbReference>
<keyword evidence="2" id="KW-0805">Transcription regulation</keyword>
<organism evidence="9 10">
    <name type="scientific">Rhizobium mongolense subsp. loessense</name>
    <dbReference type="NCBI Taxonomy" id="158890"/>
    <lineage>
        <taxon>Bacteria</taxon>
        <taxon>Pseudomonadati</taxon>
        <taxon>Pseudomonadota</taxon>
        <taxon>Alphaproteobacteria</taxon>
        <taxon>Hyphomicrobiales</taxon>
        <taxon>Rhizobiaceae</taxon>
        <taxon>Rhizobium/Agrobacterium group</taxon>
        <taxon>Rhizobium</taxon>
    </lineage>
</organism>
<dbReference type="GO" id="GO:0006351">
    <property type="term" value="P:DNA-templated transcription"/>
    <property type="evidence" value="ECO:0007669"/>
    <property type="project" value="TreeGrafter"/>
</dbReference>
<keyword evidence="3 9" id="KW-0238">DNA-binding</keyword>
<evidence type="ECO:0000256" key="3">
    <source>
        <dbReference type="ARBA" id="ARBA00023125"/>
    </source>
</evidence>
<dbReference type="SUPFAM" id="SSF53850">
    <property type="entry name" value="Periplasmic binding protein-like II"/>
    <property type="match status" value="1"/>
</dbReference>
<evidence type="ECO:0000313" key="9">
    <source>
        <dbReference type="EMBL" id="SCW41423.1"/>
    </source>
</evidence>
<dbReference type="Gene3D" id="3.40.190.290">
    <property type="match status" value="1"/>
</dbReference>
<gene>
    <name evidence="9" type="ORF">SAMN02927900_01537</name>
</gene>
<evidence type="ECO:0000256" key="6">
    <source>
        <dbReference type="ARBA" id="ARBA00067332"/>
    </source>
</evidence>
<proteinExistence type="inferred from homology"/>
<dbReference type="FunFam" id="1.10.10.10:FF:000001">
    <property type="entry name" value="LysR family transcriptional regulator"/>
    <property type="match status" value="1"/>
</dbReference>
<evidence type="ECO:0000256" key="5">
    <source>
        <dbReference type="ARBA" id="ARBA00054626"/>
    </source>
</evidence>
<dbReference type="PANTHER" id="PTHR30537:SF1">
    <property type="entry name" value="HTH-TYPE TRANSCRIPTIONAL REGULATOR PGRR"/>
    <property type="match status" value="1"/>
</dbReference>
<dbReference type="EMBL" id="FMTM01000001">
    <property type="protein sequence ID" value="SCW41423.1"/>
    <property type="molecule type" value="Genomic_DNA"/>
</dbReference>
<evidence type="ECO:0000256" key="4">
    <source>
        <dbReference type="ARBA" id="ARBA00023163"/>
    </source>
</evidence>
<dbReference type="PANTHER" id="PTHR30537">
    <property type="entry name" value="HTH-TYPE TRANSCRIPTIONAL REGULATOR"/>
    <property type="match status" value="1"/>
</dbReference>
<dbReference type="Proteomes" id="UP000199542">
    <property type="component" value="Unassembled WGS sequence"/>
</dbReference>
<sequence length="299" mass="32369">MIQASLPELQAVTAVARRGGFRAAARELGISSSAVSHAVSGLEARIGVRLFNRTSRSVALTAAGERLAAEIAPALAIIGVALENAGSEGPDPTGVLRLNMALGAARMLLAPLILEYLRLYPRMAVEIITEGALIDVIGEGFDAGVRLKEFVSPDMIAVPLIPTMRSVVVGAPSYFEKRDKPVLPHDLLTHECIRPRMASGRYYHWEFEQQGQEIRIDVPGRLVLDESGLMLEAALDGAGLGYLAEHSVAPYVANGRLVQVLDDWTPSHEGLCLYYSGRRHLPAKLRAFIDLAKRFAARV</sequence>
<dbReference type="GO" id="GO:0043565">
    <property type="term" value="F:sequence-specific DNA binding"/>
    <property type="evidence" value="ECO:0007669"/>
    <property type="project" value="TreeGrafter"/>
</dbReference>
<protein>
    <recommendedName>
        <fullName evidence="6">HTH-type transcriptional regulator TtuA</fullName>
    </recommendedName>
    <alternativeName>
        <fullName evidence="7">Tartrate utilization transcriptional regulator</fullName>
    </alternativeName>
</protein>
<evidence type="ECO:0000313" key="10">
    <source>
        <dbReference type="Proteomes" id="UP000199542"/>
    </source>
</evidence>
<evidence type="ECO:0000256" key="2">
    <source>
        <dbReference type="ARBA" id="ARBA00023015"/>
    </source>
</evidence>
<dbReference type="GO" id="GO:0003700">
    <property type="term" value="F:DNA-binding transcription factor activity"/>
    <property type="evidence" value="ECO:0007669"/>
    <property type="project" value="InterPro"/>
</dbReference>